<reference evidence="2" key="2">
    <citation type="journal article" date="2015" name="Data Brief">
        <title>Shoot transcriptome of the giant reed, Arundo donax.</title>
        <authorList>
            <person name="Barrero R.A."/>
            <person name="Guerrero F.D."/>
            <person name="Moolhuijzen P."/>
            <person name="Goolsby J.A."/>
            <person name="Tidwell J."/>
            <person name="Bellgard S.E."/>
            <person name="Bellgard M.I."/>
        </authorList>
    </citation>
    <scope>NUCLEOTIDE SEQUENCE</scope>
    <source>
        <tissue evidence="2">Shoot tissue taken approximately 20 cm above the soil surface</tissue>
    </source>
</reference>
<accession>A0A0A9FQD6</accession>
<name>A0A0A9FQD6_ARUDO</name>
<protein>
    <submittedName>
        <fullName evidence="2">Uncharacterized protein</fullName>
    </submittedName>
</protein>
<feature type="region of interest" description="Disordered" evidence="1">
    <location>
        <begin position="1"/>
        <end position="78"/>
    </location>
</feature>
<evidence type="ECO:0000256" key="1">
    <source>
        <dbReference type="SAM" id="MobiDB-lite"/>
    </source>
</evidence>
<evidence type="ECO:0000313" key="2">
    <source>
        <dbReference type="EMBL" id="JAE15025.1"/>
    </source>
</evidence>
<feature type="compositionally biased region" description="Low complexity" evidence="1">
    <location>
        <begin position="1"/>
        <end position="11"/>
    </location>
</feature>
<sequence length="78" mass="8786">MASSSLPSLLLLPPPTASPPATPWPPARRTTRRSWRPCLSSPMAPSASWRRSGEPIKITTGRSSRTSWARRRSRRPWH</sequence>
<dbReference type="EMBL" id="GBRH01182871">
    <property type="protein sequence ID" value="JAE15025.1"/>
    <property type="molecule type" value="Transcribed_RNA"/>
</dbReference>
<feature type="compositionally biased region" description="Basic residues" evidence="1">
    <location>
        <begin position="68"/>
        <end position="78"/>
    </location>
</feature>
<reference evidence="2" key="1">
    <citation type="submission" date="2014-09" db="EMBL/GenBank/DDBJ databases">
        <authorList>
            <person name="Magalhaes I.L.F."/>
            <person name="Oliveira U."/>
            <person name="Santos F.R."/>
            <person name="Vidigal T.H.D.A."/>
            <person name="Brescovit A.D."/>
            <person name="Santos A.J."/>
        </authorList>
    </citation>
    <scope>NUCLEOTIDE SEQUENCE</scope>
    <source>
        <tissue evidence="2">Shoot tissue taken approximately 20 cm above the soil surface</tissue>
    </source>
</reference>
<feature type="compositionally biased region" description="Pro residues" evidence="1">
    <location>
        <begin position="12"/>
        <end position="26"/>
    </location>
</feature>
<organism evidence="2">
    <name type="scientific">Arundo donax</name>
    <name type="common">Giant reed</name>
    <name type="synonym">Donax arundinaceus</name>
    <dbReference type="NCBI Taxonomy" id="35708"/>
    <lineage>
        <taxon>Eukaryota</taxon>
        <taxon>Viridiplantae</taxon>
        <taxon>Streptophyta</taxon>
        <taxon>Embryophyta</taxon>
        <taxon>Tracheophyta</taxon>
        <taxon>Spermatophyta</taxon>
        <taxon>Magnoliopsida</taxon>
        <taxon>Liliopsida</taxon>
        <taxon>Poales</taxon>
        <taxon>Poaceae</taxon>
        <taxon>PACMAD clade</taxon>
        <taxon>Arundinoideae</taxon>
        <taxon>Arundineae</taxon>
        <taxon>Arundo</taxon>
    </lineage>
</organism>
<dbReference type="AlphaFoldDB" id="A0A0A9FQD6"/>
<proteinExistence type="predicted"/>